<evidence type="ECO:0000313" key="5">
    <source>
        <dbReference type="EMBL" id="TCC56447.1"/>
    </source>
</evidence>
<evidence type="ECO:0000256" key="3">
    <source>
        <dbReference type="ARBA" id="ARBA00023315"/>
    </source>
</evidence>
<dbReference type="OrthoDB" id="7330654at2"/>
<dbReference type="PANTHER" id="PTHR11104:SF0">
    <property type="entry name" value="SPBETA PROPHAGE-DERIVED AMINOGLYCOSIDE N(3')-ACETYLTRANSFERASE-LIKE PROTEIN YOKD"/>
    <property type="match status" value="1"/>
</dbReference>
<evidence type="ECO:0000256" key="1">
    <source>
        <dbReference type="ARBA" id="ARBA00006383"/>
    </source>
</evidence>
<evidence type="ECO:0000256" key="2">
    <source>
        <dbReference type="ARBA" id="ARBA00022679"/>
    </source>
</evidence>
<evidence type="ECO:0000256" key="4">
    <source>
        <dbReference type="RuleBase" id="RU365031"/>
    </source>
</evidence>
<dbReference type="Proteomes" id="UP000291144">
    <property type="component" value="Unassembled WGS sequence"/>
</dbReference>
<organism evidence="5 6">
    <name type="scientific">Kribbella pittospori</name>
    <dbReference type="NCBI Taxonomy" id="722689"/>
    <lineage>
        <taxon>Bacteria</taxon>
        <taxon>Bacillati</taxon>
        <taxon>Actinomycetota</taxon>
        <taxon>Actinomycetes</taxon>
        <taxon>Propionibacteriales</taxon>
        <taxon>Kribbellaceae</taxon>
        <taxon>Kribbella</taxon>
    </lineage>
</organism>
<dbReference type="GO" id="GO:0046677">
    <property type="term" value="P:response to antibiotic"/>
    <property type="evidence" value="ECO:0007669"/>
    <property type="project" value="UniProtKB-KW"/>
</dbReference>
<dbReference type="InterPro" id="IPR003679">
    <property type="entry name" value="Amioglycoside_AcTrfase"/>
</dbReference>
<keyword evidence="4" id="KW-0046">Antibiotic resistance</keyword>
<sequence>MVDGCATHGSLAGDLRGLGVRAGGVVLMHSSLRSLGFVAGGPQAVVEALVEVLGPEGTLVVPTHTPDNTDPAHWVNPPVPEAWWSVIREEAPGFDPALTPAGRALGRLAELVRTWPGARRSSHPQVSFAALGARADEVVEGHRLDDGLGESSPLGAVYRLDGSVLLLGCGHERNTSMHLSEWRSPKAPRHVVGSAIKLADGTAVWREWEDVDEDEGDFGQIGAAFEAAGGARVGKVGAATARLMSQRAVVDFATDWMAEHRA</sequence>
<keyword evidence="2 4" id="KW-0808">Transferase</keyword>
<protein>
    <recommendedName>
        <fullName evidence="4">Aminoglycoside N(3)-acetyltransferase</fullName>
        <ecNumber evidence="4">2.3.1.-</ecNumber>
    </recommendedName>
</protein>
<keyword evidence="3 4" id="KW-0012">Acyltransferase</keyword>
<keyword evidence="6" id="KW-1185">Reference proteome</keyword>
<comment type="caution">
    <text evidence="5">The sequence shown here is derived from an EMBL/GenBank/DDBJ whole genome shotgun (WGS) entry which is preliminary data.</text>
</comment>
<comment type="catalytic activity">
    <reaction evidence="4">
        <text>a 2-deoxystreptamine antibiotic + acetyl-CoA = an N(3)-acetyl-2-deoxystreptamine antibiotic + CoA + H(+)</text>
        <dbReference type="Rhea" id="RHEA:12665"/>
        <dbReference type="ChEBI" id="CHEBI:15378"/>
        <dbReference type="ChEBI" id="CHEBI:57287"/>
        <dbReference type="ChEBI" id="CHEBI:57288"/>
        <dbReference type="ChEBI" id="CHEBI:57921"/>
        <dbReference type="ChEBI" id="CHEBI:77452"/>
        <dbReference type="EC" id="2.3.1.81"/>
    </reaction>
</comment>
<dbReference type="EMBL" id="SJKB01000012">
    <property type="protein sequence ID" value="TCC56447.1"/>
    <property type="molecule type" value="Genomic_DNA"/>
</dbReference>
<dbReference type="GO" id="GO:0046353">
    <property type="term" value="F:aminoglycoside 3-N-acetyltransferase activity"/>
    <property type="evidence" value="ECO:0007669"/>
    <property type="project" value="UniProtKB-EC"/>
</dbReference>
<name>A0A4R0KAR6_9ACTN</name>
<dbReference type="Pfam" id="PF02522">
    <property type="entry name" value="Antibiotic_NAT"/>
    <property type="match status" value="1"/>
</dbReference>
<comment type="similarity">
    <text evidence="1 4">Belongs to the antibiotic N-acetyltransferase family.</text>
</comment>
<dbReference type="AlphaFoldDB" id="A0A4R0KAR6"/>
<gene>
    <name evidence="5" type="ORF">E0H73_32720</name>
</gene>
<dbReference type="EC" id="2.3.1.-" evidence="4"/>
<evidence type="ECO:0000313" key="6">
    <source>
        <dbReference type="Proteomes" id="UP000291144"/>
    </source>
</evidence>
<dbReference type="SUPFAM" id="SSF110710">
    <property type="entry name" value="TTHA0583/YokD-like"/>
    <property type="match status" value="1"/>
</dbReference>
<dbReference type="InterPro" id="IPR028345">
    <property type="entry name" value="Antibiotic_NAT-like"/>
</dbReference>
<accession>A0A4R0KAR6</accession>
<reference evidence="5 6" key="1">
    <citation type="submission" date="2019-02" db="EMBL/GenBank/DDBJ databases">
        <title>Kribbella capetownensis sp. nov. and Kribbella speibonae sp. nov., isolated from soil.</title>
        <authorList>
            <person name="Curtis S.M."/>
            <person name="Norton I."/>
            <person name="Everest G.J."/>
            <person name="Meyers P.R."/>
        </authorList>
    </citation>
    <scope>NUCLEOTIDE SEQUENCE [LARGE SCALE GENOMIC DNA]</scope>
    <source>
        <strain evidence="5 6">NRRL B-24813</strain>
    </source>
</reference>
<proteinExistence type="inferred from homology"/>
<dbReference type="PANTHER" id="PTHR11104">
    <property type="entry name" value="AMINOGLYCOSIDE N3-ACETYLTRANSFERASE"/>
    <property type="match status" value="1"/>
</dbReference>